<gene>
    <name evidence="3" type="ORF">RJJ65_36340</name>
</gene>
<dbReference type="EMBL" id="JAVLSF010000375">
    <property type="protein sequence ID" value="MDR9778006.1"/>
    <property type="molecule type" value="Genomic_DNA"/>
</dbReference>
<dbReference type="GO" id="GO:0019433">
    <property type="term" value="P:triglyceride catabolic process"/>
    <property type="evidence" value="ECO:0007669"/>
    <property type="project" value="TreeGrafter"/>
</dbReference>
<dbReference type="PANTHER" id="PTHR23025:SF3">
    <property type="entry name" value="HORMONE-SENSITIVE LIPASE"/>
    <property type="match status" value="1"/>
</dbReference>
<name>A0AAJ2LRM7_9HYPH</name>
<sequence length="187" mass="20144">EINQITLADFPTQRHALPTIPPSEKVILHIHGGAFFLGGPNTHKGLGSQLAGQTGATVYMLDYPLSPEFVYPSAVNAVKSAYMALMQQGYDAKNIIMSGDSCGGNLALAAVLSLRDEKIILPSCLILMSPFLDLTLSGESMQMNKKLDAMLSKELLQQGSRYYVGENYSLDNPLVSPLFAELSGLPP</sequence>
<dbReference type="InterPro" id="IPR013094">
    <property type="entry name" value="AB_hydrolase_3"/>
</dbReference>
<dbReference type="InterPro" id="IPR029058">
    <property type="entry name" value="AB_hydrolase_fold"/>
</dbReference>
<feature type="non-terminal residue" evidence="3">
    <location>
        <position position="1"/>
    </location>
</feature>
<dbReference type="SUPFAM" id="SSF53474">
    <property type="entry name" value="alpha/beta-Hydrolases"/>
    <property type="match status" value="1"/>
</dbReference>
<comment type="caution">
    <text evidence="3">The sequence shown here is derived from an EMBL/GenBank/DDBJ whole genome shotgun (WGS) entry which is preliminary data.</text>
</comment>
<dbReference type="Proteomes" id="UP001268610">
    <property type="component" value="Unassembled WGS sequence"/>
</dbReference>
<evidence type="ECO:0000259" key="2">
    <source>
        <dbReference type="Pfam" id="PF07859"/>
    </source>
</evidence>
<reference evidence="3" key="1">
    <citation type="submission" date="2023-04" db="EMBL/GenBank/DDBJ databases">
        <title>Genomic characterization of faba bean (Vicia faba) microsymbionts in Mexican soils.</title>
        <authorList>
            <person name="Rivera Orduna F.N."/>
            <person name="Guevara-Luna J."/>
            <person name="Yan J."/>
            <person name="Arroyo-Herrera I."/>
            <person name="Li Y."/>
            <person name="Vasquez-Murrieta M.S."/>
            <person name="Wang E.T."/>
        </authorList>
    </citation>
    <scope>NUCLEOTIDE SEQUENCE</scope>
    <source>
        <strain evidence="3">CH26</strain>
    </source>
</reference>
<dbReference type="InterPro" id="IPR033140">
    <property type="entry name" value="Lipase_GDXG_put_SER_AS"/>
</dbReference>
<feature type="active site" evidence="1">
    <location>
        <position position="101"/>
    </location>
</feature>
<feature type="non-terminal residue" evidence="3">
    <location>
        <position position="187"/>
    </location>
</feature>
<evidence type="ECO:0000256" key="1">
    <source>
        <dbReference type="PROSITE-ProRule" id="PRU10038"/>
    </source>
</evidence>
<dbReference type="PROSITE" id="PS01174">
    <property type="entry name" value="LIPASE_GDXG_SER"/>
    <property type="match status" value="1"/>
</dbReference>
<dbReference type="GO" id="GO:0004771">
    <property type="term" value="F:sterol ester esterase activity"/>
    <property type="evidence" value="ECO:0007669"/>
    <property type="project" value="TreeGrafter"/>
</dbReference>
<feature type="domain" description="Alpha/beta hydrolase fold-3" evidence="2">
    <location>
        <begin position="27"/>
        <end position="187"/>
    </location>
</feature>
<dbReference type="GO" id="GO:0005829">
    <property type="term" value="C:cytosol"/>
    <property type="evidence" value="ECO:0007669"/>
    <property type="project" value="TreeGrafter"/>
</dbReference>
<dbReference type="AlphaFoldDB" id="A0AAJ2LRM7"/>
<organism evidence="3 4">
    <name type="scientific">Rhizobium hidalgonense</name>
    <dbReference type="NCBI Taxonomy" id="1538159"/>
    <lineage>
        <taxon>Bacteria</taxon>
        <taxon>Pseudomonadati</taxon>
        <taxon>Pseudomonadota</taxon>
        <taxon>Alphaproteobacteria</taxon>
        <taxon>Hyphomicrobiales</taxon>
        <taxon>Rhizobiaceae</taxon>
        <taxon>Rhizobium/Agrobacterium group</taxon>
        <taxon>Rhizobium</taxon>
    </lineage>
</organism>
<dbReference type="Gene3D" id="3.40.50.1820">
    <property type="entry name" value="alpha/beta hydrolase"/>
    <property type="match status" value="1"/>
</dbReference>
<dbReference type="PANTHER" id="PTHR23025">
    <property type="entry name" value="TRIACYLGLYCEROL LIPASE"/>
    <property type="match status" value="1"/>
</dbReference>
<dbReference type="Pfam" id="PF07859">
    <property type="entry name" value="Abhydrolase_3"/>
    <property type="match status" value="1"/>
</dbReference>
<evidence type="ECO:0000313" key="4">
    <source>
        <dbReference type="Proteomes" id="UP001268610"/>
    </source>
</evidence>
<keyword evidence="3" id="KW-0378">Hydrolase</keyword>
<evidence type="ECO:0000313" key="3">
    <source>
        <dbReference type="EMBL" id="MDR9778006.1"/>
    </source>
</evidence>
<dbReference type="RefSeq" id="WP_310866153.1">
    <property type="nucleotide sequence ID" value="NZ_JAVLSF010000375.1"/>
</dbReference>
<dbReference type="GO" id="GO:0004806">
    <property type="term" value="F:triacylglycerol lipase activity"/>
    <property type="evidence" value="ECO:0007669"/>
    <property type="project" value="TreeGrafter"/>
</dbReference>
<protein>
    <submittedName>
        <fullName evidence="3">Alpha/beta hydrolase</fullName>
    </submittedName>
</protein>
<proteinExistence type="predicted"/>
<accession>A0AAJ2LRM7</accession>